<name>A0ABR3ETN7_9AGAR</name>
<gene>
    <name evidence="2" type="ORF">V5O48_015781</name>
</gene>
<keyword evidence="3" id="KW-1185">Reference proteome</keyword>
<proteinExistence type="predicted"/>
<protein>
    <submittedName>
        <fullName evidence="2">Uncharacterized protein</fullName>
    </submittedName>
</protein>
<feature type="compositionally biased region" description="Low complexity" evidence="1">
    <location>
        <begin position="1"/>
        <end position="20"/>
    </location>
</feature>
<feature type="compositionally biased region" description="Basic and acidic residues" evidence="1">
    <location>
        <begin position="24"/>
        <end position="35"/>
    </location>
</feature>
<evidence type="ECO:0000313" key="3">
    <source>
        <dbReference type="Proteomes" id="UP001465976"/>
    </source>
</evidence>
<reference evidence="2 3" key="1">
    <citation type="submission" date="2024-02" db="EMBL/GenBank/DDBJ databases">
        <title>A draft genome for the cacao thread blight pathogen Marasmius crinis-equi.</title>
        <authorList>
            <person name="Cohen S.P."/>
            <person name="Baruah I.K."/>
            <person name="Amoako-Attah I."/>
            <person name="Bukari Y."/>
            <person name="Meinhardt L.W."/>
            <person name="Bailey B.A."/>
        </authorList>
    </citation>
    <scope>NUCLEOTIDE SEQUENCE [LARGE SCALE GENOMIC DNA]</scope>
    <source>
        <strain evidence="2 3">GH-76</strain>
    </source>
</reference>
<evidence type="ECO:0000313" key="2">
    <source>
        <dbReference type="EMBL" id="KAL0566235.1"/>
    </source>
</evidence>
<dbReference type="Proteomes" id="UP001465976">
    <property type="component" value="Unassembled WGS sequence"/>
</dbReference>
<comment type="caution">
    <text evidence="2">The sequence shown here is derived from an EMBL/GenBank/DDBJ whole genome shotgun (WGS) entry which is preliminary data.</text>
</comment>
<feature type="region of interest" description="Disordered" evidence="1">
    <location>
        <begin position="1"/>
        <end position="57"/>
    </location>
</feature>
<feature type="compositionally biased region" description="Acidic residues" evidence="1">
    <location>
        <begin position="36"/>
        <end position="55"/>
    </location>
</feature>
<evidence type="ECO:0000256" key="1">
    <source>
        <dbReference type="SAM" id="MobiDB-lite"/>
    </source>
</evidence>
<sequence length="821" mass="92065">MSNSTQPSTSSSSRVHSSTSEGGSRTRPDVLRYIDLEADVDEHDDTEEHDENDLDDFLRDDDLQSREFSHRQLDVHLDRQQVSIAGTRALLVDVPVNCMAREHGKDTETENIPLKSLWLRFHEWKVLVYALNHANDRNTTVITSLHYRKDGDGLLYLDTSLPSEAAQILSKNPSVSHSRDSSYCGVDMRRLENLQESTKSLLFPPEKVSRGSWVRLTNVVFNSRRRPGYDGDLGLITSVDLVEGSLEVAFVCRLDEAASAFERSAEKKGRLLLSEDTVSKGYDFTGISVDHGLRIEWVANTMVVLISEPPTALDIGLFVSSDHPLVLESFPRVKEWVFREGETVESRDGHQRGRVCAVHEHGVEIITASSLGSSVEEHCYLGWSVSKCWNVGDYVQHVTGRKGLVVGFDGYRVYFWRGGRAQSNNGGDADHPFSGHRNALKSLPRVSEVDALLTRRSENASMEWLKYHGMSQVTIERTMSNLNATRPSDSHPLLLTPRQVDLALSVSKTFSSPWKWWDVLVWHGPQRGYHRVFDVLIGQKTKSGLKVHVQSTVVNALGHILAVDYDDVVDSELLLPLHYILTPPEAFKPPRDYCHPGIRGLGKQRSRLHLEQQPVPVDRVPTPPPPPVPTLEEVAWNPEAAQELSISAFQPDQCEWWKSHHSSQHELYELEPHIADAVRFQVSLIGVITELRDKRYSAKSPMQTVFFDTKSGRRTLSVNWMGLMARLPPNMAIHPQRPSNKSSLPMVVMRGEHRGAVLTKLSGVGGDIWANPVSAQTGVVDSLSIIKVAGSDCCSVKLRREEAHTQWEKNVRKKGSTKSTS</sequence>
<accession>A0ABR3ETN7</accession>
<organism evidence="2 3">
    <name type="scientific">Marasmius crinis-equi</name>
    <dbReference type="NCBI Taxonomy" id="585013"/>
    <lineage>
        <taxon>Eukaryota</taxon>
        <taxon>Fungi</taxon>
        <taxon>Dikarya</taxon>
        <taxon>Basidiomycota</taxon>
        <taxon>Agaricomycotina</taxon>
        <taxon>Agaricomycetes</taxon>
        <taxon>Agaricomycetidae</taxon>
        <taxon>Agaricales</taxon>
        <taxon>Marasmiineae</taxon>
        <taxon>Marasmiaceae</taxon>
        <taxon>Marasmius</taxon>
    </lineage>
</organism>
<dbReference type="EMBL" id="JBAHYK010001963">
    <property type="protein sequence ID" value="KAL0566235.1"/>
    <property type="molecule type" value="Genomic_DNA"/>
</dbReference>